<dbReference type="EMBL" id="BEGY01000146">
    <property type="protein sequence ID" value="GAX85038.1"/>
    <property type="molecule type" value="Genomic_DNA"/>
</dbReference>
<organism evidence="2 3">
    <name type="scientific">Chlamydomonas eustigma</name>
    <dbReference type="NCBI Taxonomy" id="1157962"/>
    <lineage>
        <taxon>Eukaryota</taxon>
        <taxon>Viridiplantae</taxon>
        <taxon>Chlorophyta</taxon>
        <taxon>core chlorophytes</taxon>
        <taxon>Chlorophyceae</taxon>
        <taxon>CS clade</taxon>
        <taxon>Chlamydomonadales</taxon>
        <taxon>Chlamydomonadaceae</taxon>
        <taxon>Chlamydomonas</taxon>
    </lineage>
</organism>
<feature type="compositionally biased region" description="Polar residues" evidence="1">
    <location>
        <begin position="1158"/>
        <end position="1184"/>
    </location>
</feature>
<feature type="compositionally biased region" description="Polar residues" evidence="1">
    <location>
        <begin position="1250"/>
        <end position="1262"/>
    </location>
</feature>
<gene>
    <name evidence="2" type="ORF">CEUSTIGMA_g12458.t1</name>
</gene>
<evidence type="ECO:0000313" key="3">
    <source>
        <dbReference type="Proteomes" id="UP000232323"/>
    </source>
</evidence>
<feature type="region of interest" description="Disordered" evidence="1">
    <location>
        <begin position="167"/>
        <end position="187"/>
    </location>
</feature>
<feature type="compositionally biased region" description="Low complexity" evidence="1">
    <location>
        <begin position="1292"/>
        <end position="1305"/>
    </location>
</feature>
<feature type="compositionally biased region" description="Basic and acidic residues" evidence="1">
    <location>
        <begin position="175"/>
        <end position="187"/>
    </location>
</feature>
<feature type="region of interest" description="Disordered" evidence="1">
    <location>
        <begin position="1"/>
        <end position="36"/>
    </location>
</feature>
<feature type="region of interest" description="Disordered" evidence="1">
    <location>
        <begin position="299"/>
        <end position="319"/>
    </location>
</feature>
<dbReference type="STRING" id="1157962.A0A250XPQ2"/>
<accession>A0A250XPQ2</accession>
<dbReference type="OrthoDB" id="6344460at2759"/>
<feature type="region of interest" description="Disordered" evidence="1">
    <location>
        <begin position="1289"/>
        <end position="1309"/>
    </location>
</feature>
<name>A0A250XPQ2_9CHLO</name>
<evidence type="ECO:0000256" key="1">
    <source>
        <dbReference type="SAM" id="MobiDB-lite"/>
    </source>
</evidence>
<comment type="caution">
    <text evidence="2">The sequence shown here is derived from an EMBL/GenBank/DDBJ whole genome shotgun (WGS) entry which is preliminary data.</text>
</comment>
<feature type="region of interest" description="Disordered" evidence="1">
    <location>
        <begin position="656"/>
        <end position="681"/>
    </location>
</feature>
<feature type="compositionally biased region" description="Low complexity" evidence="1">
    <location>
        <begin position="470"/>
        <end position="480"/>
    </location>
</feature>
<protein>
    <submittedName>
        <fullName evidence="2">Uncharacterized protein</fullName>
    </submittedName>
</protein>
<dbReference type="Proteomes" id="UP000232323">
    <property type="component" value="Unassembled WGS sequence"/>
</dbReference>
<feature type="compositionally biased region" description="Low complexity" evidence="1">
    <location>
        <begin position="1092"/>
        <end position="1112"/>
    </location>
</feature>
<feature type="compositionally biased region" description="Basic and acidic residues" evidence="1">
    <location>
        <begin position="659"/>
        <end position="669"/>
    </location>
</feature>
<feature type="region of interest" description="Disordered" evidence="1">
    <location>
        <begin position="1082"/>
        <end position="1112"/>
    </location>
</feature>
<feature type="compositionally biased region" description="Polar residues" evidence="1">
    <location>
        <begin position="483"/>
        <end position="523"/>
    </location>
</feature>
<feature type="region of interest" description="Disordered" evidence="1">
    <location>
        <begin position="1248"/>
        <end position="1276"/>
    </location>
</feature>
<keyword evidence="3" id="KW-1185">Reference proteome</keyword>
<feature type="compositionally biased region" description="Low complexity" evidence="1">
    <location>
        <begin position="9"/>
        <end position="21"/>
    </location>
</feature>
<feature type="compositionally biased region" description="Polar residues" evidence="1">
    <location>
        <begin position="24"/>
        <end position="36"/>
    </location>
</feature>
<feature type="region of interest" description="Disordered" evidence="1">
    <location>
        <begin position="1152"/>
        <end position="1184"/>
    </location>
</feature>
<feature type="region of interest" description="Disordered" evidence="1">
    <location>
        <begin position="470"/>
        <end position="523"/>
    </location>
</feature>
<evidence type="ECO:0000313" key="2">
    <source>
        <dbReference type="EMBL" id="GAX85038.1"/>
    </source>
</evidence>
<proteinExistence type="predicted"/>
<sequence>MTAYSAEETASSPADDPATAAMTKASNAPSKEFQEQQWTTKGWISAANMIGINQDDVRMRRLVDDMLSTDSLPHGWKANFDDAKEQWSYTSTDEKGVVSALHPLIDFYKGAAFMDTGGYWRLKKNLEAKAPEPWQVLAECKRLGIKEDEDLHVQEVGELSLASPLPKGWRHVHGPRKDSQVGVSHDKNQGTGPAAFFSHPCKPQEMRINSETLITKEIEKNTGLGIFNKSGDGDIEVARELHIEGSDVTDMWINKTLGITLTHSPMEPYFIELRNRRRKAVARRHWAAVKAMAALMSTGRQSSVARKQTHSNHDDPQVAHQDADKNVSAATTAISQLHCDQPQSFVAVYEEVAAVENSAVSCHSSQGSLQQSGGAVKNDSRLDGLLALWQDVQRTTLLLSNHILSFATNRVTANKAPYSSLHAKTGDRGLGSFHGDESLAPVSLGQAAVSADAEESFLLTSSTTAAAPSSSSIAASSSISDVPVTSNSQDHTRQWSSSSQEHTRQWSSSSQEHTRQWSSSSHLASGMRADITIPAIVTGHDDAQPELACRPHTQYPYATSSQQQAVYIKAAILQTSMVSCSGLQPSSEISLSFLSLDALLKDVENLLPIKSSDDQLTHQLTRPLPPLNMDCLSKAQQSPRVYRDHHTLSLMLQQLTDEASSHRSNDSSRDSSTSNIQQHAAVDAKRGYLEDNAASGDDGLSCFQNSVSIPSHKRTTETVNLAEALASLQQLTLLYNGDVSNAGYNKTGFEPALPDISPSTMDEDDKHFEFARDLLQAQLTVLQVSHTVLQRLLSACQGTAPIVYGRDQSIGTDLVSADRKTSVQQSPPAITEVAEGAACCDNHGAQLDQRKGLPVDWRDQVQELRGLPVDWRDQVQELRGLPVDWRDQVQELKGLPADWRDQVQELRGLPVDWRDQVQELRGLPVDWRDRVQELRGLPVDWRDQIPSDWSVQLQFHQWPLILRWLPADWPVLLQQLSQDFLNDLPALAPDWYQHFSSWMRNSSSCMKHHMACQTEEQWKIACYQHGGPQITALQPSDGGTKQGTHLTRPLRSTTTYHSSLVRQPTPPIGVQGSQNIITSSTAATPRLVMPPSASKHSSTSTTRSSSSKAAGLSLAMSPATTYTLPPACTSHRPHSHMASTVSMCNSGSGPNDYVQHAHTGQTYSPANDNVQHAHTGQTYSPANDNVQQKQAGQTYSHYGTSIPPACSMPCKRLFHRRGISIVCPYHQNQVRPNRHNVLVHQHAGSMKARSLTTPSPAGSVSTPHAGEFDSSSVPPEWQLRAHNGNKARARAMRSASVAPPSASASPGGGGLSYCLEQATRPARSAAPSAEAATYRLRRFTHQDERYASDYSINEFLHLKQLLVRTEKDSAQLSIEIQEARRFYEDVQIMNAVLMADNSTSRSKLTMERGIRACIQPDHQHQRKFRDPSAGIVRSTRDNEETAACGRNDKISSLEALRSRLENVTTR</sequence>
<reference evidence="2 3" key="1">
    <citation type="submission" date="2017-08" db="EMBL/GenBank/DDBJ databases">
        <title>Acidophilic green algal genome provides insights into adaptation to an acidic environment.</title>
        <authorList>
            <person name="Hirooka S."/>
            <person name="Hirose Y."/>
            <person name="Kanesaki Y."/>
            <person name="Higuchi S."/>
            <person name="Fujiwara T."/>
            <person name="Onuma R."/>
            <person name="Era A."/>
            <person name="Ohbayashi R."/>
            <person name="Uzuka A."/>
            <person name="Nozaki H."/>
            <person name="Yoshikawa H."/>
            <person name="Miyagishima S.Y."/>
        </authorList>
    </citation>
    <scope>NUCLEOTIDE SEQUENCE [LARGE SCALE GENOMIC DNA]</scope>
    <source>
        <strain evidence="2 3">NIES-2499</strain>
    </source>
</reference>